<dbReference type="InterPro" id="IPR029044">
    <property type="entry name" value="Nucleotide-diphossugar_trans"/>
</dbReference>
<evidence type="ECO:0000313" key="2">
    <source>
        <dbReference type="EMBL" id="MFC7090475.1"/>
    </source>
</evidence>
<dbReference type="EMBL" id="JBHSZP010000026">
    <property type="protein sequence ID" value="MFC7090475.1"/>
    <property type="molecule type" value="Genomic_DNA"/>
</dbReference>
<dbReference type="Proteomes" id="UP001596411">
    <property type="component" value="Unassembled WGS sequence"/>
</dbReference>
<dbReference type="RefSeq" id="WP_346060523.1">
    <property type="nucleotide sequence ID" value="NZ_BAAADR010000001.1"/>
</dbReference>
<feature type="domain" description="Glycosyltransferase 2-like" evidence="1">
    <location>
        <begin position="10"/>
        <end position="132"/>
    </location>
</feature>
<gene>
    <name evidence="2" type="ORF">ACFQH5_13035</name>
</gene>
<proteinExistence type="predicted"/>
<keyword evidence="3" id="KW-1185">Reference proteome</keyword>
<dbReference type="PANTHER" id="PTHR22916">
    <property type="entry name" value="GLYCOSYLTRANSFERASE"/>
    <property type="match status" value="1"/>
</dbReference>
<organism evidence="2 3">
    <name type="scientific">Halomonas salifodinae</name>
    <dbReference type="NCBI Taxonomy" id="438745"/>
    <lineage>
        <taxon>Bacteria</taxon>
        <taxon>Pseudomonadati</taxon>
        <taxon>Pseudomonadota</taxon>
        <taxon>Gammaproteobacteria</taxon>
        <taxon>Oceanospirillales</taxon>
        <taxon>Halomonadaceae</taxon>
        <taxon>Halomonas</taxon>
    </lineage>
</organism>
<dbReference type="CDD" id="cd00761">
    <property type="entry name" value="Glyco_tranf_GTA_type"/>
    <property type="match status" value="1"/>
</dbReference>
<evidence type="ECO:0000259" key="1">
    <source>
        <dbReference type="Pfam" id="PF00535"/>
    </source>
</evidence>
<dbReference type="PANTHER" id="PTHR22916:SF3">
    <property type="entry name" value="UDP-GLCNAC:BETAGAL BETA-1,3-N-ACETYLGLUCOSAMINYLTRANSFERASE-LIKE PROTEIN 1"/>
    <property type="match status" value="1"/>
</dbReference>
<protein>
    <submittedName>
        <fullName evidence="2">Glycosyltransferase family 2 protein</fullName>
    </submittedName>
</protein>
<evidence type="ECO:0000313" key="3">
    <source>
        <dbReference type="Proteomes" id="UP001596411"/>
    </source>
</evidence>
<dbReference type="Gene3D" id="3.90.550.10">
    <property type="entry name" value="Spore Coat Polysaccharide Biosynthesis Protein SpsA, Chain A"/>
    <property type="match status" value="1"/>
</dbReference>
<accession>A0ABW2EWX6</accession>
<name>A0ABW2EWX6_9GAMM</name>
<dbReference type="Pfam" id="PF00535">
    <property type="entry name" value="Glycos_transf_2"/>
    <property type="match status" value="1"/>
</dbReference>
<reference evidence="3" key="1">
    <citation type="journal article" date="2019" name="Int. J. Syst. Evol. Microbiol.">
        <title>The Global Catalogue of Microorganisms (GCM) 10K type strain sequencing project: providing services to taxonomists for standard genome sequencing and annotation.</title>
        <authorList>
            <consortium name="The Broad Institute Genomics Platform"/>
            <consortium name="The Broad Institute Genome Sequencing Center for Infectious Disease"/>
            <person name="Wu L."/>
            <person name="Ma J."/>
        </authorList>
    </citation>
    <scope>NUCLEOTIDE SEQUENCE [LARGE SCALE GENOMIC DNA]</scope>
    <source>
        <strain evidence="3">CGMCC 1.13666</strain>
    </source>
</reference>
<comment type="caution">
    <text evidence="2">The sequence shown here is derived from an EMBL/GenBank/DDBJ whole genome shotgun (WGS) entry which is preliminary data.</text>
</comment>
<sequence>MSHISCPKVSVITPAYNAENLISRTIESVIDQTFSDWEMIVVDDCSSDSTSKVVEAWARKDSRIQLKTLNKNFGGPAGPRNIGVQAARGDYIAFLDADDIWHPRKLEVQIKVAFQCESDFVCSKMKDFSSEDEVAFSDVASYNLDKISFFQQSFRARIPTSSVLVRKELVTLHPFREEIAYKAVEDYHCWLRILDEKSSCIKIGVPLLFYRKVEGQISGSKLYMMRKVFMVHREYPGRSSAKAVFFTFSHVVGAVYSRLIKKGM</sequence>
<dbReference type="SUPFAM" id="SSF53448">
    <property type="entry name" value="Nucleotide-diphospho-sugar transferases"/>
    <property type="match status" value="1"/>
</dbReference>
<dbReference type="InterPro" id="IPR001173">
    <property type="entry name" value="Glyco_trans_2-like"/>
</dbReference>